<dbReference type="EMBL" id="BAAACF010000001">
    <property type="protein sequence ID" value="GAA0724583.1"/>
    <property type="molecule type" value="Genomic_DNA"/>
</dbReference>
<gene>
    <name evidence="1" type="ORF">GCM10008905_18720</name>
</gene>
<accession>A0ABP3U8S3</accession>
<keyword evidence="2" id="KW-1185">Reference proteome</keyword>
<comment type="caution">
    <text evidence="1">The sequence shown here is derived from an EMBL/GenBank/DDBJ whole genome shotgun (WGS) entry which is preliminary data.</text>
</comment>
<sequence>MSKIMSMFEKFNLLEKVNNETTNENNVDNDININAKFEEVKNENKSENEEVMLMNNGVEEKAIESNLDFKKIMNISEIYSSYGIENSNIGTVFMLGNFINALPESLPYEVKKNSVMNIIEASNTDLNKLISDGSKRVSILNEFINNYEQTTIGTIEEYKDEIFKLAQLIEKYKEQISIKETMLEEQRHIIKYEWEKINKIIDFFEK</sequence>
<dbReference type="Proteomes" id="UP001500339">
    <property type="component" value="Unassembled WGS sequence"/>
</dbReference>
<evidence type="ECO:0000313" key="1">
    <source>
        <dbReference type="EMBL" id="GAA0724583.1"/>
    </source>
</evidence>
<name>A0ABP3U8S3_9CLOT</name>
<proteinExistence type="predicted"/>
<dbReference type="RefSeq" id="WP_343769079.1">
    <property type="nucleotide sequence ID" value="NZ_BAAACF010000001.1"/>
</dbReference>
<reference evidence="2" key="1">
    <citation type="journal article" date="2019" name="Int. J. Syst. Evol. Microbiol.">
        <title>The Global Catalogue of Microorganisms (GCM) 10K type strain sequencing project: providing services to taxonomists for standard genome sequencing and annotation.</title>
        <authorList>
            <consortium name="The Broad Institute Genomics Platform"/>
            <consortium name="The Broad Institute Genome Sequencing Center for Infectious Disease"/>
            <person name="Wu L."/>
            <person name="Ma J."/>
        </authorList>
    </citation>
    <scope>NUCLEOTIDE SEQUENCE [LARGE SCALE GENOMIC DNA]</scope>
    <source>
        <strain evidence="2">JCM 1405</strain>
    </source>
</reference>
<organism evidence="1 2">
    <name type="scientific">Clostridium malenominatum</name>
    <dbReference type="NCBI Taxonomy" id="1539"/>
    <lineage>
        <taxon>Bacteria</taxon>
        <taxon>Bacillati</taxon>
        <taxon>Bacillota</taxon>
        <taxon>Clostridia</taxon>
        <taxon>Eubacteriales</taxon>
        <taxon>Clostridiaceae</taxon>
        <taxon>Clostridium</taxon>
    </lineage>
</organism>
<protein>
    <submittedName>
        <fullName evidence="1">Uncharacterized protein</fullName>
    </submittedName>
</protein>
<evidence type="ECO:0000313" key="2">
    <source>
        <dbReference type="Proteomes" id="UP001500339"/>
    </source>
</evidence>